<proteinExistence type="predicted"/>
<evidence type="ECO:0000313" key="1">
    <source>
        <dbReference type="EMBL" id="KAI3760103.1"/>
    </source>
</evidence>
<protein>
    <submittedName>
        <fullName evidence="1">Uncharacterized protein</fullName>
    </submittedName>
</protein>
<evidence type="ECO:0000313" key="2">
    <source>
        <dbReference type="Proteomes" id="UP001056120"/>
    </source>
</evidence>
<reference evidence="1 2" key="2">
    <citation type="journal article" date="2022" name="Mol. Ecol. Resour.">
        <title>The genomes of chicory, endive, great burdock and yacon provide insights into Asteraceae paleo-polyploidization history and plant inulin production.</title>
        <authorList>
            <person name="Fan W."/>
            <person name="Wang S."/>
            <person name="Wang H."/>
            <person name="Wang A."/>
            <person name="Jiang F."/>
            <person name="Liu H."/>
            <person name="Zhao H."/>
            <person name="Xu D."/>
            <person name="Zhang Y."/>
        </authorList>
    </citation>
    <scope>NUCLEOTIDE SEQUENCE [LARGE SCALE GENOMIC DNA]</scope>
    <source>
        <strain evidence="2">cv. Yunnan</strain>
        <tissue evidence="1">Leaves</tissue>
    </source>
</reference>
<gene>
    <name evidence="1" type="ORF">L1987_50493</name>
</gene>
<organism evidence="1 2">
    <name type="scientific">Smallanthus sonchifolius</name>
    <dbReference type="NCBI Taxonomy" id="185202"/>
    <lineage>
        <taxon>Eukaryota</taxon>
        <taxon>Viridiplantae</taxon>
        <taxon>Streptophyta</taxon>
        <taxon>Embryophyta</taxon>
        <taxon>Tracheophyta</taxon>
        <taxon>Spermatophyta</taxon>
        <taxon>Magnoliopsida</taxon>
        <taxon>eudicotyledons</taxon>
        <taxon>Gunneridae</taxon>
        <taxon>Pentapetalae</taxon>
        <taxon>asterids</taxon>
        <taxon>campanulids</taxon>
        <taxon>Asterales</taxon>
        <taxon>Asteraceae</taxon>
        <taxon>Asteroideae</taxon>
        <taxon>Heliantheae alliance</taxon>
        <taxon>Millerieae</taxon>
        <taxon>Smallanthus</taxon>
    </lineage>
</organism>
<dbReference type="Proteomes" id="UP001056120">
    <property type="component" value="Linkage Group LG17"/>
</dbReference>
<dbReference type="EMBL" id="CM042034">
    <property type="protein sequence ID" value="KAI3760103.1"/>
    <property type="molecule type" value="Genomic_DNA"/>
</dbReference>
<keyword evidence="2" id="KW-1185">Reference proteome</keyword>
<accession>A0ACB9EM33</accession>
<sequence>MDLIFSTCFVDKCAMEHTFIELDSNENFELMLSMYNTEKELTLYVTTNNNIDISSKQQRVQDEVTNEPHGEEELEYSLRDESYHSHYSTDNEVRSYKIV</sequence>
<comment type="caution">
    <text evidence="1">The sequence shown here is derived from an EMBL/GenBank/DDBJ whole genome shotgun (WGS) entry which is preliminary data.</text>
</comment>
<reference evidence="2" key="1">
    <citation type="journal article" date="2022" name="Mol. Ecol. Resour.">
        <title>The genomes of chicory, endive, great burdock and yacon provide insights into Asteraceae palaeo-polyploidization history and plant inulin production.</title>
        <authorList>
            <person name="Fan W."/>
            <person name="Wang S."/>
            <person name="Wang H."/>
            <person name="Wang A."/>
            <person name="Jiang F."/>
            <person name="Liu H."/>
            <person name="Zhao H."/>
            <person name="Xu D."/>
            <person name="Zhang Y."/>
        </authorList>
    </citation>
    <scope>NUCLEOTIDE SEQUENCE [LARGE SCALE GENOMIC DNA]</scope>
    <source>
        <strain evidence="2">cv. Yunnan</strain>
    </source>
</reference>
<name>A0ACB9EM33_9ASTR</name>